<evidence type="ECO:0000313" key="2">
    <source>
        <dbReference type="EMBL" id="MBC2888441.1"/>
    </source>
</evidence>
<feature type="transmembrane region" description="Helical" evidence="1">
    <location>
        <begin position="178"/>
        <end position="200"/>
    </location>
</feature>
<dbReference type="PANTHER" id="PTHR38095:SF2">
    <property type="entry name" value="ANAEROBIC DIMETHYL SULFOXIDE REDUCTASE CHAIN C"/>
    <property type="match status" value="1"/>
</dbReference>
<dbReference type="GO" id="GO:0009389">
    <property type="term" value="F:dimethyl sulfoxide reductase activity"/>
    <property type="evidence" value="ECO:0007669"/>
    <property type="project" value="TreeGrafter"/>
</dbReference>
<dbReference type="Gene3D" id="1.20.1630.10">
    <property type="entry name" value="Formate dehydrogenase/DMSO reductase domain"/>
    <property type="match status" value="1"/>
</dbReference>
<dbReference type="Pfam" id="PF04976">
    <property type="entry name" value="DmsC"/>
    <property type="match status" value="1"/>
</dbReference>
<protein>
    <submittedName>
        <fullName evidence="2">Dimethyl sulfoxide reductase anchor subunit</fullName>
    </submittedName>
</protein>
<evidence type="ECO:0000313" key="3">
    <source>
        <dbReference type="Proteomes" id="UP000587396"/>
    </source>
</evidence>
<dbReference type="RefSeq" id="WP_185904430.1">
    <property type="nucleotide sequence ID" value="NZ_JACMSE010000002.1"/>
</dbReference>
<feature type="transmembrane region" description="Helical" evidence="1">
    <location>
        <begin position="46"/>
        <end position="68"/>
    </location>
</feature>
<dbReference type="PANTHER" id="PTHR38095">
    <property type="entry name" value="ANAEROBIC DIMETHYL SULFOXIDE REDUCTASE CHAIN YNFH"/>
    <property type="match status" value="1"/>
</dbReference>
<feature type="transmembrane region" description="Helical" evidence="1">
    <location>
        <begin position="6"/>
        <end position="26"/>
    </location>
</feature>
<dbReference type="GO" id="GO:0019645">
    <property type="term" value="P:anaerobic electron transport chain"/>
    <property type="evidence" value="ECO:0007669"/>
    <property type="project" value="InterPro"/>
</dbReference>
<proteinExistence type="predicted"/>
<dbReference type="EMBL" id="JACMSE010000002">
    <property type="protein sequence ID" value="MBC2888441.1"/>
    <property type="molecule type" value="Genomic_DNA"/>
</dbReference>
<feature type="transmembrane region" description="Helical" evidence="1">
    <location>
        <begin position="117"/>
        <end position="135"/>
    </location>
</feature>
<feature type="transmembrane region" description="Helical" evidence="1">
    <location>
        <begin position="206"/>
        <end position="225"/>
    </location>
</feature>
<dbReference type="GO" id="GO:0005886">
    <property type="term" value="C:plasma membrane"/>
    <property type="evidence" value="ECO:0007669"/>
    <property type="project" value="TreeGrafter"/>
</dbReference>
<dbReference type="InterPro" id="IPR007059">
    <property type="entry name" value="DmsC"/>
</dbReference>
<gene>
    <name evidence="2" type="ORF">H7313_03630</name>
</gene>
<feature type="transmembrane region" description="Helical" evidence="1">
    <location>
        <begin position="141"/>
        <end position="166"/>
    </location>
</feature>
<name>A0A842JD84_9ACTN</name>
<feature type="transmembrane region" description="Helical" evidence="1">
    <location>
        <begin position="88"/>
        <end position="105"/>
    </location>
</feature>
<dbReference type="AlphaFoldDB" id="A0A842JD84"/>
<comment type="caution">
    <text evidence="2">The sequence shown here is derived from an EMBL/GenBank/DDBJ whole genome shotgun (WGS) entry which is preliminary data.</text>
</comment>
<keyword evidence="3" id="KW-1185">Reference proteome</keyword>
<feature type="transmembrane region" description="Helical" evidence="1">
    <location>
        <begin position="237"/>
        <end position="257"/>
    </location>
</feature>
<reference evidence="2 3" key="1">
    <citation type="submission" date="2020-08" db="EMBL/GenBank/DDBJ databases">
        <authorList>
            <person name="Liu C."/>
            <person name="Sun Q."/>
        </authorList>
    </citation>
    <scope>NUCLEOTIDE SEQUENCE [LARGE SCALE GENOMIC DNA]</scope>
    <source>
        <strain evidence="2 3">N22</strain>
    </source>
</reference>
<dbReference type="Proteomes" id="UP000587396">
    <property type="component" value="Unassembled WGS sequence"/>
</dbReference>
<dbReference type="GO" id="GO:0009390">
    <property type="term" value="C:dimethyl sulfoxide reductase complex"/>
    <property type="evidence" value="ECO:0007669"/>
    <property type="project" value="TreeGrafter"/>
</dbReference>
<evidence type="ECO:0000256" key="1">
    <source>
        <dbReference type="SAM" id="Phobius"/>
    </source>
</evidence>
<sequence length="263" mass="26383">MHVLPLLVFTTFAGLAAGAYVVDALCGGLRVSGSNSSASDERRRAWLFPLVCLVLLGVGLCGTLAHLGQPLRFANGMANPGSMIAQEAYWSIAFGIVIVVDVAFAKAKGASPRPVRWIGAIAAVGLMIVTGLAYYHSLGLLAWSGAATVPLFVLGDLALGAGLCALIDRGALADGKLACANIAAEIAFAVVLVAFGLHLARIGADMTALLVAAGIVGPLAASVAAGATHAGKLSSQAGAAAVLVLATVGVVLARYAFFAAGMM</sequence>
<accession>A0A842JD84</accession>
<keyword evidence="1" id="KW-0472">Membrane</keyword>
<keyword evidence="1" id="KW-0812">Transmembrane</keyword>
<keyword evidence="1" id="KW-1133">Transmembrane helix</keyword>
<organism evidence="2 3">
    <name type="scientific">Gordonibacter massiliensis</name>
    <name type="common">ex Traore et al. 2017</name>
    <dbReference type="NCBI Taxonomy" id="1841863"/>
    <lineage>
        <taxon>Bacteria</taxon>
        <taxon>Bacillati</taxon>
        <taxon>Actinomycetota</taxon>
        <taxon>Coriobacteriia</taxon>
        <taxon>Eggerthellales</taxon>
        <taxon>Eggerthellaceae</taxon>
        <taxon>Gordonibacter</taxon>
    </lineage>
</organism>